<name>A0A1X6YDU5_9RHOB</name>
<dbReference type="RefSeq" id="WP_157792114.1">
    <property type="nucleotide sequence ID" value="NZ_FWFN01000001.1"/>
</dbReference>
<sequence>MVGKPCRIPWVSCNVALVWVAVQQKAWNEVSEAGLAVWISGTLWQERLERMFPAP</sequence>
<dbReference type="Proteomes" id="UP000193963">
    <property type="component" value="Unassembled WGS sequence"/>
</dbReference>
<proteinExistence type="predicted"/>
<accession>A0A1X6YDU5</accession>
<dbReference type="EMBL" id="FWFN01000001">
    <property type="protein sequence ID" value="SLN18260.1"/>
    <property type="molecule type" value="Genomic_DNA"/>
</dbReference>
<dbReference type="AlphaFoldDB" id="A0A1X6YDU5"/>
<organism evidence="1 2">
    <name type="scientific">Pseudooceanicola marinus</name>
    <dbReference type="NCBI Taxonomy" id="396013"/>
    <lineage>
        <taxon>Bacteria</taxon>
        <taxon>Pseudomonadati</taxon>
        <taxon>Pseudomonadota</taxon>
        <taxon>Alphaproteobacteria</taxon>
        <taxon>Rhodobacterales</taxon>
        <taxon>Paracoccaceae</taxon>
        <taxon>Pseudooceanicola</taxon>
    </lineage>
</organism>
<evidence type="ECO:0000313" key="1">
    <source>
        <dbReference type="EMBL" id="SLN18260.1"/>
    </source>
</evidence>
<protein>
    <submittedName>
        <fullName evidence="1">Uncharacterized protein</fullName>
    </submittedName>
</protein>
<gene>
    <name evidence="1" type="ORF">PSM7751_00601</name>
</gene>
<reference evidence="1 2" key="1">
    <citation type="submission" date="2017-03" db="EMBL/GenBank/DDBJ databases">
        <authorList>
            <person name="Afonso C.L."/>
            <person name="Miller P.J."/>
            <person name="Scott M.A."/>
            <person name="Spackman E."/>
            <person name="Goraichik I."/>
            <person name="Dimitrov K.M."/>
            <person name="Suarez D.L."/>
            <person name="Swayne D.E."/>
        </authorList>
    </citation>
    <scope>NUCLEOTIDE SEQUENCE [LARGE SCALE GENOMIC DNA]</scope>
    <source>
        <strain evidence="1 2">CECT 7751</strain>
    </source>
</reference>
<keyword evidence="2" id="KW-1185">Reference proteome</keyword>
<dbReference type="OrthoDB" id="9816064at2"/>
<evidence type="ECO:0000313" key="2">
    <source>
        <dbReference type="Proteomes" id="UP000193963"/>
    </source>
</evidence>